<feature type="chain" id="PRO_5002807255" evidence="1">
    <location>
        <begin position="20"/>
        <end position="107"/>
    </location>
</feature>
<evidence type="ECO:0000313" key="3">
    <source>
        <dbReference type="Proteomes" id="UP000001292"/>
    </source>
</evidence>
<keyword evidence="1" id="KW-0732">Signal</keyword>
<accession>B4IIH7</accession>
<keyword evidence="3" id="KW-1185">Reference proteome</keyword>
<dbReference type="HOGENOM" id="CLU_2212681_0_0_1"/>
<sequence length="107" mass="12055">MSSLMTMTLASLRFLATNGSFIIHRRAPSVVLGYSRTIGEANLLQLSSSKIDGWMCVGPWVSKRRSLNCIQAQQRPTLMKWEKVLIAMHGLPPQTFESKKSADRDKF</sequence>
<gene>
    <name evidence="2" type="primary">Dsec\GM16150</name>
    <name evidence="2" type="ORF">Dsec_GM16150</name>
</gene>
<dbReference type="AlphaFoldDB" id="B4IIH7"/>
<proteinExistence type="predicted"/>
<protein>
    <submittedName>
        <fullName evidence="2">GM16150</fullName>
    </submittedName>
</protein>
<organism evidence="3">
    <name type="scientific">Drosophila sechellia</name>
    <name type="common">Fruit fly</name>
    <dbReference type="NCBI Taxonomy" id="7238"/>
    <lineage>
        <taxon>Eukaryota</taxon>
        <taxon>Metazoa</taxon>
        <taxon>Ecdysozoa</taxon>
        <taxon>Arthropoda</taxon>
        <taxon>Hexapoda</taxon>
        <taxon>Insecta</taxon>
        <taxon>Pterygota</taxon>
        <taxon>Neoptera</taxon>
        <taxon>Endopterygota</taxon>
        <taxon>Diptera</taxon>
        <taxon>Brachycera</taxon>
        <taxon>Muscomorpha</taxon>
        <taxon>Ephydroidea</taxon>
        <taxon>Drosophilidae</taxon>
        <taxon>Drosophila</taxon>
        <taxon>Sophophora</taxon>
    </lineage>
</organism>
<reference evidence="2 3" key="1">
    <citation type="journal article" date="2007" name="Nature">
        <title>Evolution of genes and genomes on the Drosophila phylogeny.</title>
        <authorList>
            <consortium name="Drosophila 12 Genomes Consortium"/>
            <person name="Clark A.G."/>
            <person name="Eisen M.B."/>
            <person name="Smith D.R."/>
            <person name="Bergman C.M."/>
            <person name="Oliver B."/>
            <person name="Markow T.A."/>
            <person name="Kaufman T.C."/>
            <person name="Kellis M."/>
            <person name="Gelbart W."/>
            <person name="Iyer V.N."/>
            <person name="Pollard D.A."/>
            <person name="Sackton T.B."/>
            <person name="Larracuente A.M."/>
            <person name="Singh N.D."/>
            <person name="Abad J.P."/>
            <person name="Abt D.N."/>
            <person name="Adryan B."/>
            <person name="Aguade M."/>
            <person name="Akashi H."/>
            <person name="Anderson W.W."/>
            <person name="Aquadro C.F."/>
            <person name="Ardell D.H."/>
            <person name="Arguello R."/>
            <person name="Artieri C.G."/>
            <person name="Barbash D.A."/>
            <person name="Barker D."/>
            <person name="Barsanti P."/>
            <person name="Batterham P."/>
            <person name="Batzoglou S."/>
            <person name="Begun D."/>
            <person name="Bhutkar A."/>
            <person name="Blanco E."/>
            <person name="Bosak S.A."/>
            <person name="Bradley R.K."/>
            <person name="Brand A.D."/>
            <person name="Brent M.R."/>
            <person name="Brooks A.N."/>
            <person name="Brown R.H."/>
            <person name="Butlin R.K."/>
            <person name="Caggese C."/>
            <person name="Calvi B.R."/>
            <person name="Bernardo de Carvalho A."/>
            <person name="Caspi A."/>
            <person name="Castrezana S."/>
            <person name="Celniker S.E."/>
            <person name="Chang J.L."/>
            <person name="Chapple C."/>
            <person name="Chatterji S."/>
            <person name="Chinwalla A."/>
            <person name="Civetta A."/>
            <person name="Clifton S.W."/>
            <person name="Comeron J.M."/>
            <person name="Costello J.C."/>
            <person name="Coyne J.A."/>
            <person name="Daub J."/>
            <person name="David R.G."/>
            <person name="Delcher A.L."/>
            <person name="Delehaunty K."/>
            <person name="Do C.B."/>
            <person name="Ebling H."/>
            <person name="Edwards K."/>
            <person name="Eickbush T."/>
            <person name="Evans J.D."/>
            <person name="Filipski A."/>
            <person name="Findeiss S."/>
            <person name="Freyhult E."/>
            <person name="Fulton L."/>
            <person name="Fulton R."/>
            <person name="Garcia A.C."/>
            <person name="Gardiner A."/>
            <person name="Garfield D.A."/>
            <person name="Garvin B.E."/>
            <person name="Gibson G."/>
            <person name="Gilbert D."/>
            <person name="Gnerre S."/>
            <person name="Godfrey J."/>
            <person name="Good R."/>
            <person name="Gotea V."/>
            <person name="Gravely B."/>
            <person name="Greenberg A.J."/>
            <person name="Griffiths-Jones S."/>
            <person name="Gross S."/>
            <person name="Guigo R."/>
            <person name="Gustafson E.A."/>
            <person name="Haerty W."/>
            <person name="Hahn M.W."/>
            <person name="Halligan D.L."/>
            <person name="Halpern A.L."/>
            <person name="Halter G.M."/>
            <person name="Han M.V."/>
            <person name="Heger A."/>
            <person name="Hillier L."/>
            <person name="Hinrichs A.S."/>
            <person name="Holmes I."/>
            <person name="Hoskins R.A."/>
            <person name="Hubisz M.J."/>
            <person name="Hultmark D."/>
            <person name="Huntley M.A."/>
            <person name="Jaffe D.B."/>
            <person name="Jagadeeshan S."/>
            <person name="Jeck W.R."/>
            <person name="Johnson J."/>
            <person name="Jones C.D."/>
            <person name="Jordan W.C."/>
            <person name="Karpen G.H."/>
            <person name="Kataoka E."/>
            <person name="Keightley P.D."/>
            <person name="Kheradpour P."/>
            <person name="Kirkness E.F."/>
            <person name="Koerich L.B."/>
            <person name="Kristiansen K."/>
            <person name="Kudrna D."/>
            <person name="Kulathinal R.J."/>
            <person name="Kumar S."/>
            <person name="Kwok R."/>
            <person name="Lander E."/>
            <person name="Langley C.H."/>
            <person name="Lapoint R."/>
            <person name="Lazzaro B.P."/>
            <person name="Lee S.J."/>
            <person name="Levesque L."/>
            <person name="Li R."/>
            <person name="Lin C.F."/>
            <person name="Lin M.F."/>
            <person name="Lindblad-Toh K."/>
            <person name="Llopart A."/>
            <person name="Long M."/>
            <person name="Low L."/>
            <person name="Lozovsky E."/>
            <person name="Lu J."/>
            <person name="Luo M."/>
            <person name="Machado C.A."/>
            <person name="Makalowski W."/>
            <person name="Marzo M."/>
            <person name="Matsuda M."/>
            <person name="Matzkin L."/>
            <person name="McAllister B."/>
            <person name="McBride C.S."/>
            <person name="McKernan B."/>
            <person name="McKernan K."/>
            <person name="Mendez-Lago M."/>
            <person name="Minx P."/>
            <person name="Mollenhauer M.U."/>
            <person name="Montooth K."/>
            <person name="Mount S.M."/>
            <person name="Mu X."/>
            <person name="Myers E."/>
            <person name="Negre B."/>
            <person name="Newfeld S."/>
            <person name="Nielsen R."/>
            <person name="Noor M.A."/>
            <person name="O'Grady P."/>
            <person name="Pachter L."/>
            <person name="Papaceit M."/>
            <person name="Parisi M.J."/>
            <person name="Parisi M."/>
            <person name="Parts L."/>
            <person name="Pedersen J.S."/>
            <person name="Pesole G."/>
            <person name="Phillippy A.M."/>
            <person name="Ponting C.P."/>
            <person name="Pop M."/>
            <person name="Porcelli D."/>
            <person name="Powell J.R."/>
            <person name="Prohaska S."/>
            <person name="Pruitt K."/>
            <person name="Puig M."/>
            <person name="Quesneville H."/>
            <person name="Ram K.R."/>
            <person name="Rand D."/>
            <person name="Rasmussen M.D."/>
            <person name="Reed L.K."/>
            <person name="Reenan R."/>
            <person name="Reily A."/>
            <person name="Remington K.A."/>
            <person name="Rieger T.T."/>
            <person name="Ritchie M.G."/>
            <person name="Robin C."/>
            <person name="Rogers Y.H."/>
            <person name="Rohde C."/>
            <person name="Rozas J."/>
            <person name="Rubenfield M.J."/>
            <person name="Ruiz A."/>
            <person name="Russo S."/>
            <person name="Salzberg S.L."/>
            <person name="Sanchez-Gracia A."/>
            <person name="Saranga D.J."/>
            <person name="Sato H."/>
            <person name="Schaeffer S.W."/>
            <person name="Schatz M.C."/>
            <person name="Schlenke T."/>
            <person name="Schwartz R."/>
            <person name="Segarra C."/>
            <person name="Singh R.S."/>
            <person name="Sirot L."/>
            <person name="Sirota M."/>
            <person name="Sisneros N.B."/>
            <person name="Smith C.D."/>
            <person name="Smith T.F."/>
            <person name="Spieth J."/>
            <person name="Stage D.E."/>
            <person name="Stark A."/>
            <person name="Stephan W."/>
            <person name="Strausberg R.L."/>
            <person name="Strempel S."/>
            <person name="Sturgill D."/>
            <person name="Sutton G."/>
            <person name="Sutton G.G."/>
            <person name="Tao W."/>
            <person name="Teichmann S."/>
            <person name="Tobari Y.N."/>
            <person name="Tomimura Y."/>
            <person name="Tsolas J.M."/>
            <person name="Valente V.L."/>
            <person name="Venter E."/>
            <person name="Venter J.C."/>
            <person name="Vicario S."/>
            <person name="Vieira F.G."/>
            <person name="Vilella A.J."/>
            <person name="Villasante A."/>
            <person name="Walenz B."/>
            <person name="Wang J."/>
            <person name="Wasserman M."/>
            <person name="Watts T."/>
            <person name="Wilson D."/>
            <person name="Wilson R.K."/>
            <person name="Wing R.A."/>
            <person name="Wolfner M.F."/>
            <person name="Wong A."/>
            <person name="Wong G.K."/>
            <person name="Wu C.I."/>
            <person name="Wu G."/>
            <person name="Yamamoto D."/>
            <person name="Yang H.P."/>
            <person name="Yang S.P."/>
            <person name="Yorke J.A."/>
            <person name="Yoshida K."/>
            <person name="Zdobnov E."/>
            <person name="Zhang P."/>
            <person name="Zhang Y."/>
            <person name="Zimin A.V."/>
            <person name="Baldwin J."/>
            <person name="Abdouelleil A."/>
            <person name="Abdulkadir J."/>
            <person name="Abebe A."/>
            <person name="Abera B."/>
            <person name="Abreu J."/>
            <person name="Acer S.C."/>
            <person name="Aftuck L."/>
            <person name="Alexander A."/>
            <person name="An P."/>
            <person name="Anderson E."/>
            <person name="Anderson S."/>
            <person name="Arachi H."/>
            <person name="Azer M."/>
            <person name="Bachantsang P."/>
            <person name="Barry A."/>
            <person name="Bayul T."/>
            <person name="Berlin A."/>
            <person name="Bessette D."/>
            <person name="Bloom T."/>
            <person name="Blye J."/>
            <person name="Boguslavskiy L."/>
            <person name="Bonnet C."/>
            <person name="Boukhgalter B."/>
            <person name="Bourzgui I."/>
            <person name="Brown A."/>
            <person name="Cahill P."/>
            <person name="Channer S."/>
            <person name="Cheshatsang Y."/>
            <person name="Chuda L."/>
            <person name="Citroen M."/>
            <person name="Collymore A."/>
            <person name="Cooke P."/>
            <person name="Costello M."/>
            <person name="D'Aco K."/>
            <person name="Daza R."/>
            <person name="De Haan G."/>
            <person name="DeGray S."/>
            <person name="DeMaso C."/>
            <person name="Dhargay N."/>
            <person name="Dooley K."/>
            <person name="Dooley E."/>
            <person name="Doricent M."/>
            <person name="Dorje P."/>
            <person name="Dorjee K."/>
            <person name="Dupes A."/>
            <person name="Elong R."/>
            <person name="Falk J."/>
            <person name="Farina A."/>
            <person name="Faro S."/>
            <person name="Ferguson D."/>
            <person name="Fisher S."/>
            <person name="Foley C.D."/>
            <person name="Franke A."/>
            <person name="Friedrich D."/>
            <person name="Gadbois L."/>
            <person name="Gearin G."/>
            <person name="Gearin C.R."/>
            <person name="Giannoukos G."/>
            <person name="Goode T."/>
            <person name="Graham J."/>
            <person name="Grandbois E."/>
            <person name="Grewal S."/>
            <person name="Gyaltsen K."/>
            <person name="Hafez N."/>
            <person name="Hagos B."/>
            <person name="Hall J."/>
            <person name="Henson C."/>
            <person name="Hollinger A."/>
            <person name="Honan T."/>
            <person name="Huard M.D."/>
            <person name="Hughes L."/>
            <person name="Hurhula B."/>
            <person name="Husby M.E."/>
            <person name="Kamat A."/>
            <person name="Kanga B."/>
            <person name="Kashin S."/>
            <person name="Khazanovich D."/>
            <person name="Kisner P."/>
            <person name="Lance K."/>
            <person name="Lara M."/>
            <person name="Lee W."/>
            <person name="Lennon N."/>
            <person name="Letendre F."/>
            <person name="LeVine R."/>
            <person name="Lipovsky A."/>
            <person name="Liu X."/>
            <person name="Liu J."/>
            <person name="Liu S."/>
            <person name="Lokyitsang T."/>
            <person name="Lokyitsang Y."/>
            <person name="Lubonja R."/>
            <person name="Lui A."/>
            <person name="MacDonald P."/>
            <person name="Magnisalis V."/>
            <person name="Maru K."/>
            <person name="Matthews C."/>
            <person name="McCusker W."/>
            <person name="McDonough S."/>
            <person name="Mehta T."/>
            <person name="Meldrim J."/>
            <person name="Meneus L."/>
            <person name="Mihai O."/>
            <person name="Mihalev A."/>
            <person name="Mihova T."/>
            <person name="Mittelman R."/>
            <person name="Mlenga V."/>
            <person name="Montmayeur A."/>
            <person name="Mulrain L."/>
            <person name="Navidi A."/>
            <person name="Naylor J."/>
            <person name="Negash T."/>
            <person name="Nguyen T."/>
            <person name="Nguyen N."/>
            <person name="Nicol R."/>
            <person name="Norbu C."/>
            <person name="Norbu N."/>
            <person name="Novod N."/>
            <person name="O'Neill B."/>
            <person name="Osman S."/>
            <person name="Markiewicz E."/>
            <person name="Oyono O.L."/>
            <person name="Patti C."/>
            <person name="Phunkhang P."/>
            <person name="Pierre F."/>
            <person name="Priest M."/>
            <person name="Raghuraman S."/>
            <person name="Rege F."/>
            <person name="Reyes R."/>
            <person name="Rise C."/>
            <person name="Rogov P."/>
            <person name="Ross K."/>
            <person name="Ryan E."/>
            <person name="Settipalli S."/>
            <person name="Shea T."/>
            <person name="Sherpa N."/>
            <person name="Shi L."/>
            <person name="Shih D."/>
            <person name="Sparrow T."/>
            <person name="Spaulding J."/>
            <person name="Stalker J."/>
            <person name="Stange-Thomann N."/>
            <person name="Stavropoulos S."/>
            <person name="Stone C."/>
            <person name="Strader C."/>
            <person name="Tesfaye S."/>
            <person name="Thomson T."/>
            <person name="Thoulutsang Y."/>
            <person name="Thoulutsang D."/>
            <person name="Topham K."/>
            <person name="Topping I."/>
            <person name="Tsamla T."/>
            <person name="Vassiliev H."/>
            <person name="Vo A."/>
            <person name="Wangchuk T."/>
            <person name="Wangdi T."/>
            <person name="Weiand M."/>
            <person name="Wilkinson J."/>
            <person name="Wilson A."/>
            <person name="Yadav S."/>
            <person name="Young G."/>
            <person name="Yu Q."/>
            <person name="Zembek L."/>
            <person name="Zhong D."/>
            <person name="Zimmer A."/>
            <person name="Zwirko Z."/>
            <person name="Jaffe D.B."/>
            <person name="Alvarez P."/>
            <person name="Brockman W."/>
            <person name="Butler J."/>
            <person name="Chin C."/>
            <person name="Gnerre S."/>
            <person name="Grabherr M."/>
            <person name="Kleber M."/>
            <person name="Mauceli E."/>
            <person name="MacCallum I."/>
        </authorList>
    </citation>
    <scope>NUCLEOTIDE SEQUENCE [LARGE SCALE GENOMIC DNA]</scope>
    <source>
        <strain evidence="3">Rob3c / Tucson 14021-0248.25</strain>
    </source>
</reference>
<dbReference type="EMBL" id="CH480843">
    <property type="protein sequence ID" value="EDW49727.1"/>
    <property type="molecule type" value="Genomic_DNA"/>
</dbReference>
<evidence type="ECO:0000313" key="2">
    <source>
        <dbReference type="EMBL" id="EDW49727.1"/>
    </source>
</evidence>
<name>B4IIH7_DROSE</name>
<feature type="signal peptide" evidence="1">
    <location>
        <begin position="1"/>
        <end position="19"/>
    </location>
</feature>
<evidence type="ECO:0000256" key="1">
    <source>
        <dbReference type="SAM" id="SignalP"/>
    </source>
</evidence>
<dbReference type="Proteomes" id="UP000001292">
    <property type="component" value="Unassembled WGS sequence"/>
</dbReference>